<comment type="similarity">
    <text evidence="1 8">Belongs to the TRAFAC class myosin-kinesin ATPase superfamily. Myosin family.</text>
</comment>
<dbReference type="OMA" id="DVRFLHK"/>
<dbReference type="PANTHER" id="PTHR13140:SF857">
    <property type="entry name" value="MYOSIN-11"/>
    <property type="match status" value="1"/>
</dbReference>
<evidence type="ECO:0000256" key="9">
    <source>
        <dbReference type="SAM" id="Coils"/>
    </source>
</evidence>
<evidence type="ECO:0000256" key="7">
    <source>
        <dbReference type="ARBA" id="ARBA00023203"/>
    </source>
</evidence>
<organism evidence="13 14">
    <name type="scientific">Diutina rugosa</name>
    <name type="common">Yeast</name>
    <name type="synonym">Candida rugosa</name>
    <dbReference type="NCBI Taxonomy" id="5481"/>
    <lineage>
        <taxon>Eukaryota</taxon>
        <taxon>Fungi</taxon>
        <taxon>Dikarya</taxon>
        <taxon>Ascomycota</taxon>
        <taxon>Saccharomycotina</taxon>
        <taxon>Pichiomycetes</taxon>
        <taxon>Debaryomycetaceae</taxon>
        <taxon>Diutina</taxon>
    </lineage>
</organism>
<evidence type="ECO:0000259" key="11">
    <source>
        <dbReference type="PROSITE" id="PS51456"/>
    </source>
</evidence>
<dbReference type="GO" id="GO:0051015">
    <property type="term" value="F:actin filament binding"/>
    <property type="evidence" value="ECO:0007669"/>
    <property type="project" value="InterPro"/>
</dbReference>
<keyword evidence="3 8" id="KW-0067">ATP-binding</keyword>
<feature type="coiled-coil region" evidence="9">
    <location>
        <begin position="1716"/>
        <end position="1868"/>
    </location>
</feature>
<dbReference type="FunFam" id="1.10.10.820:FF:000001">
    <property type="entry name" value="Myosin heavy chain"/>
    <property type="match status" value="1"/>
</dbReference>
<feature type="binding site" evidence="8">
    <location>
        <begin position="156"/>
        <end position="163"/>
    </location>
    <ligand>
        <name>ATP</name>
        <dbReference type="ChEBI" id="CHEBI:30616"/>
    </ligand>
</feature>
<reference evidence="13 14" key="1">
    <citation type="submission" date="2019-07" db="EMBL/GenBank/DDBJ databases">
        <title>Genome assembly of two rare yeast pathogens: Diutina rugosa and Trichomonascus ciferrii.</title>
        <authorList>
            <person name="Mixao V."/>
            <person name="Saus E."/>
            <person name="Hansen A."/>
            <person name="Lass-Flor C."/>
            <person name="Gabaldon T."/>
        </authorList>
    </citation>
    <scope>NUCLEOTIDE SEQUENCE [LARGE SCALE GENOMIC DNA]</scope>
    <source>
        <strain evidence="13 14">CBS 613</strain>
    </source>
</reference>
<dbReference type="Pfam" id="PF00063">
    <property type="entry name" value="Myosin_head"/>
    <property type="match status" value="1"/>
</dbReference>
<dbReference type="Gene3D" id="2.30.30.360">
    <property type="entry name" value="Myosin S1 fragment, N-terminal"/>
    <property type="match status" value="1"/>
</dbReference>
<dbReference type="GO" id="GO:0007015">
    <property type="term" value="P:actin filament organization"/>
    <property type="evidence" value="ECO:0007669"/>
    <property type="project" value="TreeGrafter"/>
</dbReference>
<dbReference type="GO" id="GO:0016459">
    <property type="term" value="C:myosin complex"/>
    <property type="evidence" value="ECO:0007669"/>
    <property type="project" value="UniProtKB-KW"/>
</dbReference>
<sequence>MSDDFNSKNWVWVPDESDVYCKGYVTDYLNDDTCKVTVVNGSQEVQRVVPQKDIENCNPSKFNKCEDMASLTHLNEPSVVYNLYLRYNDDLIYTYSGLFLVAINPYKSLSIYDTKTLNQYHDQEHDKPPPHIFGTTEKTFRNLVTNHKDQSILVTGESGAGKTENTKKIIQYLSSITPFRRKGQGHNKRNSAYSQTIDTKILQANPILESFGNAKTIKNNNSSRFGKFIKIYFNRRGLIVAATIDYYLLEKSRVVQQLTNERNYHIFYQLLRGHDDLGSLGLARDISAHKYLEGSAHTIPNVDDAKEFTMLCAAFKIMGIDSDQLTQVFRVLAVVLNLGNLEFTSWKSDQANFTSDSPIDTIVKFLGIKRDDFVSNMLRPKVKAGREFVQKSKKPAEVKFAIDALAKHLYEKLFQWIIAKINANLEVDGQTKDGTNFIGVLDIAGFEIFDVNSFEQLCINYTNEKLQQFFNHHSFILEQSEYLREDIAWEFIDFGQDLQPTIDLIETKQPMGVLKLLDEECIIPKSSDASFMDKLASNWGAGQSNKFKLNKYKSGFIIHHYAGMVEYNVDNWLQKNTDPVNEHVLKLLPASDNEFIRKLVENDEHLTSATPSSPQKRGARVKTASLKHKEQLAQLMDQLESTEPSFVRCILPNLDKKPNKFDKRLVLNQLRCNGVLEGIRITRAGYPNRMTFEEFFSRYSIINPKEVYTKDARTNSELILKYTGLSDEVFKVGITKIFFKNGILGKLEEMRDLTLKRLFTDLQSVVRGKAARRHMQAKIKEIQSAQVIARSMQRVDESLKNSMWMELFVAVKPLLEESVKVLDSKEMNENLKNVSLKLKDAEKVSKDLEVENVKLRDQMKLLEDEIVTTTNQLKEKDSTLSKSLQSERQVRQELAATEAKLEALRESQRELKGTIADLEDKIEELEKELSSTKEENRQLLENHTNHSSKLTDMEAELKKTMAAYEEKMSRLKEQHEENVKSLHQDKEMLTRQTADSKREIELLRKLQPKHDALSREVSTANDQVRKFKADATAKEREMASLRSSMVRHETTTSNLQSKLTQTEMELSKLKNELDKKEGEIAKQREATQQAERNLKQAKANLSSIDSLTKELQETKLAHEKATHEIRDLRHRVEAAVKDREEAEAKFQKAKVQTEHVRKVHDQNVNQIASLQNKVAKLERELKDAEQEKENQPPAILEEFGALKLKYNELNANLRKEKFEKKKLHEEVSLLRSRKVSGEFDGSTPRRQSHEATTSSLKRENESLRTRLSQQEAEAKRAEDYAIELQRKLNKLQQSRGLGSSQSEDYEKKYEASQKRLADLECKFERMISKNGDSASVSPNSSMVSKRSSLYLAQASPDFVAVYQDLHKTLKTTREELNSSKSEILRLKSLLRESEDELYQTKHSQFRHSTADYEQRTAELKVLNDKLTSRNTDLARQVDLFESRSKQYFNQLEEAESAVKTSQRKELEATKELEELKRDFKMAKEELRSHLVLVKELRSRVSGLEEQVQDRDHQIEQYNSQTDELKQKLNYYTNSYDNKEVQEQYRDEIRELQKELAFKQETETSLIKESKEWQLRFEDVSRHKRDLEQAAIQWEKREADLDNQISELTNTKRELDGEKVLNERKIGNLSRQITSLKKVVDEISQRRDELLDETESLHKQLHQSESQNEDLQGQLKLVQQDNEVLKRYLADKQSEHEEIRHELNQSKLGAPDDVVEYQRVKRELLVTQEENELLKLRTSKLTDQVSQLEHKLYSNDQIRFWEEKVNKLTDDLDKQQQENYEVSKSSKTLQRRVAELEIKLDNETRAAKKYNDENFSFHNQLTQAKSTIDILHRDNAEKDLQLKRYEREQLELKEKLLRLEQEQLRLQQSY</sequence>
<evidence type="ECO:0000256" key="10">
    <source>
        <dbReference type="SAM" id="MobiDB-lite"/>
    </source>
</evidence>
<evidence type="ECO:0000256" key="2">
    <source>
        <dbReference type="ARBA" id="ARBA00022741"/>
    </source>
</evidence>
<dbReference type="InterPro" id="IPR036961">
    <property type="entry name" value="Kinesin_motor_dom_sf"/>
</dbReference>
<keyword evidence="5 8" id="KW-0518">Myosin</keyword>
<keyword evidence="4 9" id="KW-0175">Coiled coil</keyword>
<dbReference type="Gene3D" id="1.20.58.530">
    <property type="match status" value="1"/>
</dbReference>
<gene>
    <name evidence="13" type="ORF">DIURU_001630</name>
</gene>
<dbReference type="GO" id="GO:0016020">
    <property type="term" value="C:membrane"/>
    <property type="evidence" value="ECO:0007669"/>
    <property type="project" value="TreeGrafter"/>
</dbReference>
<feature type="coiled-coil region" evidence="9">
    <location>
        <begin position="1362"/>
        <end position="1396"/>
    </location>
</feature>
<protein>
    <submittedName>
        <fullName evidence="13">Uncharacterized protein</fullName>
    </submittedName>
</protein>
<dbReference type="PROSITE" id="PS51456">
    <property type="entry name" value="MYOSIN_MOTOR"/>
    <property type="match status" value="1"/>
</dbReference>
<accession>A0A642UTP2</accession>
<evidence type="ECO:0000256" key="8">
    <source>
        <dbReference type="PROSITE-ProRule" id="PRU00782"/>
    </source>
</evidence>
<evidence type="ECO:0000256" key="5">
    <source>
        <dbReference type="ARBA" id="ARBA00023123"/>
    </source>
</evidence>
<dbReference type="RefSeq" id="XP_034013588.1">
    <property type="nucleotide sequence ID" value="XM_034154195.1"/>
</dbReference>
<keyword evidence="7 8" id="KW-0009">Actin-binding</keyword>
<feature type="domain" description="Myosin N-terminal SH3-like" evidence="12">
    <location>
        <begin position="6"/>
        <end position="59"/>
    </location>
</feature>
<proteinExistence type="inferred from homology"/>
<dbReference type="InterPro" id="IPR027417">
    <property type="entry name" value="P-loop_NTPase"/>
</dbReference>
<dbReference type="InterPro" id="IPR001609">
    <property type="entry name" value="Myosin_head_motor_dom-like"/>
</dbReference>
<feature type="region of interest" description="Disordered" evidence="10">
    <location>
        <begin position="1236"/>
        <end position="1272"/>
    </location>
</feature>
<feature type="region of interest" description="Disordered" evidence="10">
    <location>
        <begin position="927"/>
        <end position="952"/>
    </location>
</feature>
<evidence type="ECO:0000256" key="1">
    <source>
        <dbReference type="ARBA" id="ARBA00008314"/>
    </source>
</evidence>
<keyword evidence="2 8" id="KW-0547">Nucleotide-binding</keyword>
<evidence type="ECO:0000259" key="12">
    <source>
        <dbReference type="PROSITE" id="PS51844"/>
    </source>
</evidence>
<dbReference type="VEuPathDB" id="FungiDB:DIURU_001630"/>
<name>A0A642UTP2_DIURU</name>
<evidence type="ECO:0000256" key="4">
    <source>
        <dbReference type="ARBA" id="ARBA00023054"/>
    </source>
</evidence>
<evidence type="ECO:0000256" key="3">
    <source>
        <dbReference type="ARBA" id="ARBA00022840"/>
    </source>
</evidence>
<dbReference type="GO" id="GO:0005737">
    <property type="term" value="C:cytoplasm"/>
    <property type="evidence" value="ECO:0007669"/>
    <property type="project" value="TreeGrafter"/>
</dbReference>
<evidence type="ECO:0000313" key="14">
    <source>
        <dbReference type="Proteomes" id="UP000449547"/>
    </source>
</evidence>
<dbReference type="Proteomes" id="UP000449547">
    <property type="component" value="Unassembled WGS sequence"/>
</dbReference>
<dbReference type="SMART" id="SM00242">
    <property type="entry name" value="MYSc"/>
    <property type="match status" value="1"/>
</dbReference>
<dbReference type="GeneID" id="54780283"/>
<dbReference type="Gene3D" id="1.20.120.720">
    <property type="entry name" value="Myosin VI head, motor domain, U50 subdomain"/>
    <property type="match status" value="1"/>
</dbReference>
<dbReference type="PANTHER" id="PTHR13140">
    <property type="entry name" value="MYOSIN"/>
    <property type="match status" value="1"/>
</dbReference>
<dbReference type="GO" id="GO:0005524">
    <property type="term" value="F:ATP binding"/>
    <property type="evidence" value="ECO:0007669"/>
    <property type="project" value="UniProtKB-UniRule"/>
</dbReference>
<dbReference type="PROSITE" id="PS51844">
    <property type="entry name" value="SH3_LIKE"/>
    <property type="match status" value="1"/>
</dbReference>
<dbReference type="EMBL" id="SWFT01000050">
    <property type="protein sequence ID" value="KAA8905202.1"/>
    <property type="molecule type" value="Genomic_DNA"/>
</dbReference>
<dbReference type="Gene3D" id="1.10.10.820">
    <property type="match status" value="1"/>
</dbReference>
<evidence type="ECO:0000313" key="13">
    <source>
        <dbReference type="EMBL" id="KAA8905202.1"/>
    </source>
</evidence>
<dbReference type="Gene3D" id="1.20.5.4820">
    <property type="match status" value="1"/>
</dbReference>
<keyword evidence="6 8" id="KW-0505">Motor protein</keyword>
<feature type="domain" description="Myosin motor" evidence="11">
    <location>
        <begin position="63"/>
        <end position="752"/>
    </location>
</feature>
<feature type="coiled-coil region" evidence="9">
    <location>
        <begin position="1444"/>
        <end position="1680"/>
    </location>
</feature>
<dbReference type="GO" id="GO:0000146">
    <property type="term" value="F:microfilament motor activity"/>
    <property type="evidence" value="ECO:0007669"/>
    <property type="project" value="TreeGrafter"/>
</dbReference>
<dbReference type="SUPFAM" id="SSF52540">
    <property type="entry name" value="P-loop containing nucleoside triphosphate hydrolases"/>
    <property type="match status" value="1"/>
</dbReference>
<feature type="region of interest" description="Actin-binding" evidence="8">
    <location>
        <begin position="632"/>
        <end position="654"/>
    </location>
</feature>
<dbReference type="PROSITE" id="PS50096">
    <property type="entry name" value="IQ"/>
    <property type="match status" value="1"/>
</dbReference>
<dbReference type="Gene3D" id="3.40.850.10">
    <property type="entry name" value="Kinesin motor domain"/>
    <property type="match status" value="1"/>
</dbReference>
<dbReference type="CDD" id="cd01377">
    <property type="entry name" value="MYSc_class_II"/>
    <property type="match status" value="1"/>
</dbReference>
<dbReference type="PRINTS" id="PR00193">
    <property type="entry name" value="MYOSINHEAVY"/>
</dbReference>
<dbReference type="OrthoDB" id="6108017at2759"/>
<comment type="caution">
    <text evidence="13">The sequence shown here is derived from an EMBL/GenBank/DDBJ whole genome shotgun (WGS) entry which is preliminary data.</text>
</comment>
<keyword evidence="14" id="KW-1185">Reference proteome</keyword>
<dbReference type="InterPro" id="IPR008989">
    <property type="entry name" value="Myosin_S1_N"/>
</dbReference>
<evidence type="ECO:0000256" key="6">
    <source>
        <dbReference type="ARBA" id="ARBA00023175"/>
    </source>
</evidence>
<dbReference type="InterPro" id="IPR004009">
    <property type="entry name" value="SH3_Myosin"/>
</dbReference>